<evidence type="ECO:0000313" key="2">
    <source>
        <dbReference type="Proteomes" id="UP000050525"/>
    </source>
</evidence>
<dbReference type="Proteomes" id="UP000050525">
    <property type="component" value="Unassembled WGS sequence"/>
</dbReference>
<dbReference type="AlphaFoldDB" id="A0A151P492"/>
<organism evidence="1 2">
    <name type="scientific">Alligator mississippiensis</name>
    <name type="common">American alligator</name>
    <dbReference type="NCBI Taxonomy" id="8496"/>
    <lineage>
        <taxon>Eukaryota</taxon>
        <taxon>Metazoa</taxon>
        <taxon>Chordata</taxon>
        <taxon>Craniata</taxon>
        <taxon>Vertebrata</taxon>
        <taxon>Euteleostomi</taxon>
        <taxon>Archelosauria</taxon>
        <taxon>Archosauria</taxon>
        <taxon>Crocodylia</taxon>
        <taxon>Alligatoridae</taxon>
        <taxon>Alligatorinae</taxon>
        <taxon>Alligator</taxon>
    </lineage>
</organism>
<name>A0A151P492_ALLMI</name>
<sequence>MTSVLRDPFEKPRSCAKTEEQKHVSQCLLVVCFAKQMLQSTINLPIKWNGKTFFPPIFVFPLLKVLISLSSNSVDNSSRTVLALYNPSSLSPD</sequence>
<reference evidence="1 2" key="1">
    <citation type="journal article" date="2012" name="Genome Biol.">
        <title>Sequencing three crocodilian genomes to illuminate the evolution of archosaurs and amniotes.</title>
        <authorList>
            <person name="St John J.A."/>
            <person name="Braun E.L."/>
            <person name="Isberg S.R."/>
            <person name="Miles L.G."/>
            <person name="Chong A.Y."/>
            <person name="Gongora J."/>
            <person name="Dalzell P."/>
            <person name="Moran C."/>
            <person name="Bed'hom B."/>
            <person name="Abzhanov A."/>
            <person name="Burgess S.C."/>
            <person name="Cooksey A.M."/>
            <person name="Castoe T.A."/>
            <person name="Crawford N.G."/>
            <person name="Densmore L.D."/>
            <person name="Drew J.C."/>
            <person name="Edwards S.V."/>
            <person name="Faircloth B.C."/>
            <person name="Fujita M.K."/>
            <person name="Greenwold M.J."/>
            <person name="Hoffmann F.G."/>
            <person name="Howard J.M."/>
            <person name="Iguchi T."/>
            <person name="Janes D.E."/>
            <person name="Khan S.Y."/>
            <person name="Kohno S."/>
            <person name="de Koning A.J."/>
            <person name="Lance S.L."/>
            <person name="McCarthy F.M."/>
            <person name="McCormack J.E."/>
            <person name="Merchant M.E."/>
            <person name="Peterson D.G."/>
            <person name="Pollock D.D."/>
            <person name="Pourmand N."/>
            <person name="Raney B.J."/>
            <person name="Roessler K.A."/>
            <person name="Sanford J.R."/>
            <person name="Sawyer R.H."/>
            <person name="Schmidt C.J."/>
            <person name="Triplett E.W."/>
            <person name="Tuberville T.D."/>
            <person name="Venegas-Anaya M."/>
            <person name="Howard J.T."/>
            <person name="Jarvis E.D."/>
            <person name="Guillette L.J.Jr."/>
            <person name="Glenn T.C."/>
            <person name="Green R.E."/>
            <person name="Ray D.A."/>
        </authorList>
    </citation>
    <scope>NUCLEOTIDE SEQUENCE [LARGE SCALE GENOMIC DNA]</scope>
    <source>
        <strain evidence="1">KSC_2009_1</strain>
    </source>
</reference>
<gene>
    <name evidence="1" type="ORF">Y1Q_0012842</name>
</gene>
<evidence type="ECO:0000313" key="1">
    <source>
        <dbReference type="EMBL" id="KYO43868.1"/>
    </source>
</evidence>
<comment type="caution">
    <text evidence="1">The sequence shown here is derived from an EMBL/GenBank/DDBJ whole genome shotgun (WGS) entry which is preliminary data.</text>
</comment>
<dbReference type="EMBL" id="AKHW03001049">
    <property type="protein sequence ID" value="KYO43868.1"/>
    <property type="molecule type" value="Genomic_DNA"/>
</dbReference>
<keyword evidence="2" id="KW-1185">Reference proteome</keyword>
<protein>
    <submittedName>
        <fullName evidence="1">Uncharacterized protein</fullName>
    </submittedName>
</protein>
<accession>A0A151P492</accession>
<proteinExistence type="predicted"/>